<dbReference type="SUPFAM" id="SSF46689">
    <property type="entry name" value="Homeodomain-like"/>
    <property type="match status" value="1"/>
</dbReference>
<protein>
    <recommendedName>
        <fullName evidence="2">Homeodomain-only protein</fullName>
    </recommendedName>
    <alternativeName>
        <fullName evidence="9">Odd homeobox protein 1</fullName>
    </alternativeName>
</protein>
<evidence type="ECO:0000313" key="13">
    <source>
        <dbReference type="Proteomes" id="UP001159641"/>
    </source>
</evidence>
<dbReference type="Gene3D" id="1.10.10.60">
    <property type="entry name" value="Homeodomain-like"/>
    <property type="match status" value="1"/>
</dbReference>
<feature type="compositionally biased region" description="Pro residues" evidence="11">
    <location>
        <begin position="105"/>
        <end position="118"/>
    </location>
</feature>
<evidence type="ECO:0000256" key="9">
    <source>
        <dbReference type="ARBA" id="ARBA00031117"/>
    </source>
</evidence>
<evidence type="ECO:0000313" key="12">
    <source>
        <dbReference type="EMBL" id="KAJ8795423.1"/>
    </source>
</evidence>
<evidence type="ECO:0000256" key="11">
    <source>
        <dbReference type="SAM" id="MobiDB-lite"/>
    </source>
</evidence>
<dbReference type="InterPro" id="IPR039162">
    <property type="entry name" value="HOPX"/>
</dbReference>
<evidence type="ECO:0000256" key="6">
    <source>
        <dbReference type="ARBA" id="ARBA00023155"/>
    </source>
</evidence>
<evidence type="ECO:0000256" key="3">
    <source>
        <dbReference type="ARBA" id="ARBA00022473"/>
    </source>
</evidence>
<evidence type="ECO:0000256" key="8">
    <source>
        <dbReference type="ARBA" id="ARBA00023242"/>
    </source>
</evidence>
<sequence>MSAETASGPTEDQVEILEYNFNKVNKHPDPTTLCLIAAEAGLSEEETQVSPRARPTPARGDPPRPPSPGRSREGGGVALALGSLLASFRRLFSSLLPAPREPRPASLPPQHPSFPAPRAPDLRRDEVFPRMALEPTLFVQRNGSSSAWPSGGYQKAYPQSADPSQTEETVVIGGFPP</sequence>
<evidence type="ECO:0000256" key="7">
    <source>
        <dbReference type="ARBA" id="ARBA00023163"/>
    </source>
</evidence>
<keyword evidence="7" id="KW-0804">Transcription</keyword>
<evidence type="ECO:0000256" key="1">
    <source>
        <dbReference type="ARBA" id="ARBA00004123"/>
    </source>
</evidence>
<dbReference type="AlphaFoldDB" id="A0AB34HTA8"/>
<dbReference type="Proteomes" id="UP001159641">
    <property type="component" value="Unassembled WGS sequence"/>
</dbReference>
<gene>
    <name evidence="12" type="ORF">J1605_018438</name>
</gene>
<dbReference type="GO" id="GO:0006357">
    <property type="term" value="P:regulation of transcription by RNA polymerase II"/>
    <property type="evidence" value="ECO:0007669"/>
    <property type="project" value="TreeGrafter"/>
</dbReference>
<keyword evidence="5" id="KW-0805">Transcription regulation</keyword>
<reference evidence="12 13" key="1">
    <citation type="submission" date="2022-11" db="EMBL/GenBank/DDBJ databases">
        <title>Whole genome sequence of Eschrichtius robustus ER-17-0199.</title>
        <authorList>
            <person name="Bruniche-Olsen A."/>
            <person name="Black A.N."/>
            <person name="Fields C.J."/>
            <person name="Walden K."/>
            <person name="Dewoody J.A."/>
        </authorList>
    </citation>
    <scope>NUCLEOTIDE SEQUENCE [LARGE SCALE GENOMIC DNA]</scope>
    <source>
        <strain evidence="12">ER-17-0199</strain>
        <tissue evidence="12">Blubber</tissue>
    </source>
</reference>
<keyword evidence="6" id="KW-0371">Homeobox</keyword>
<dbReference type="GO" id="GO:0003677">
    <property type="term" value="F:DNA binding"/>
    <property type="evidence" value="ECO:0007669"/>
    <property type="project" value="UniProtKB-KW"/>
</dbReference>
<evidence type="ECO:0000256" key="4">
    <source>
        <dbReference type="ARBA" id="ARBA00022491"/>
    </source>
</evidence>
<proteinExistence type="predicted"/>
<dbReference type="PANTHER" id="PTHR21408">
    <property type="entry name" value="HOMEODOMAIN-ONLY PROTEIN"/>
    <property type="match status" value="1"/>
</dbReference>
<evidence type="ECO:0000256" key="10">
    <source>
        <dbReference type="ARBA" id="ARBA00046599"/>
    </source>
</evidence>
<dbReference type="GO" id="GO:0005634">
    <property type="term" value="C:nucleus"/>
    <property type="evidence" value="ECO:0007669"/>
    <property type="project" value="UniProtKB-SubCell"/>
</dbReference>
<organism evidence="12 13">
    <name type="scientific">Eschrichtius robustus</name>
    <name type="common">California gray whale</name>
    <name type="synonym">Eschrichtius gibbosus</name>
    <dbReference type="NCBI Taxonomy" id="9764"/>
    <lineage>
        <taxon>Eukaryota</taxon>
        <taxon>Metazoa</taxon>
        <taxon>Chordata</taxon>
        <taxon>Craniata</taxon>
        <taxon>Vertebrata</taxon>
        <taxon>Euteleostomi</taxon>
        <taxon>Mammalia</taxon>
        <taxon>Eutheria</taxon>
        <taxon>Laurasiatheria</taxon>
        <taxon>Artiodactyla</taxon>
        <taxon>Whippomorpha</taxon>
        <taxon>Cetacea</taxon>
        <taxon>Mysticeti</taxon>
        <taxon>Eschrichtiidae</taxon>
        <taxon>Eschrichtius</taxon>
    </lineage>
</organism>
<evidence type="ECO:0000256" key="2">
    <source>
        <dbReference type="ARBA" id="ARBA00021327"/>
    </source>
</evidence>
<comment type="caution">
    <text evidence="12">The sequence shown here is derived from an EMBL/GenBank/DDBJ whole genome shotgun (WGS) entry which is preliminary data.</text>
</comment>
<dbReference type="GO" id="GO:0030154">
    <property type="term" value="P:cell differentiation"/>
    <property type="evidence" value="ECO:0007669"/>
    <property type="project" value="InterPro"/>
</dbReference>
<evidence type="ECO:0000256" key="5">
    <source>
        <dbReference type="ARBA" id="ARBA00023015"/>
    </source>
</evidence>
<keyword evidence="8" id="KW-0539">Nucleus</keyword>
<comment type="subcellular location">
    <subcellularLocation>
        <location evidence="1">Nucleus</location>
    </subcellularLocation>
</comment>
<feature type="region of interest" description="Disordered" evidence="11">
    <location>
        <begin position="142"/>
        <end position="177"/>
    </location>
</feature>
<dbReference type="InterPro" id="IPR001356">
    <property type="entry name" value="HD"/>
</dbReference>
<comment type="subunit">
    <text evidence="10">Interacts with serum response factor (SRF). Component of a large complex containing histone deacetylases such as HDAC2. Interacts with the acetylated forms of HSPA1A and HSPA1B. Interacts with HSPA8.</text>
</comment>
<dbReference type="CDD" id="cd00086">
    <property type="entry name" value="homeodomain"/>
    <property type="match status" value="1"/>
</dbReference>
<feature type="region of interest" description="Disordered" evidence="11">
    <location>
        <begin position="97"/>
        <end position="121"/>
    </location>
</feature>
<feature type="region of interest" description="Disordered" evidence="11">
    <location>
        <begin position="37"/>
        <end position="76"/>
    </location>
</feature>
<dbReference type="PANTHER" id="PTHR21408:SF1">
    <property type="entry name" value="HOMEODOMAIN-ONLY PROTEIN"/>
    <property type="match status" value="1"/>
</dbReference>
<dbReference type="EMBL" id="JAIQCJ010000577">
    <property type="protein sequence ID" value="KAJ8795423.1"/>
    <property type="molecule type" value="Genomic_DNA"/>
</dbReference>
<accession>A0AB34HTA8</accession>
<keyword evidence="3" id="KW-0217">Developmental protein</keyword>
<keyword evidence="4" id="KW-0678">Repressor</keyword>
<dbReference type="InterPro" id="IPR009057">
    <property type="entry name" value="Homeodomain-like_sf"/>
</dbReference>
<keyword evidence="13" id="KW-1185">Reference proteome</keyword>
<name>A0AB34HTA8_ESCRO</name>